<name>A0A1V0SDV9_9VIRU</name>
<dbReference type="EMBL" id="KY684089">
    <property type="protein sequence ID" value="ARF09897.1"/>
    <property type="molecule type" value="Genomic_DNA"/>
</dbReference>
<protein>
    <submittedName>
        <fullName evidence="1">Uncharacterized protein</fullName>
    </submittedName>
</protein>
<proteinExistence type="predicted"/>
<organism evidence="1">
    <name type="scientific">Indivirus ILV1</name>
    <dbReference type="NCBI Taxonomy" id="1977633"/>
    <lineage>
        <taxon>Viruses</taxon>
        <taxon>Varidnaviria</taxon>
        <taxon>Bamfordvirae</taxon>
        <taxon>Nucleocytoviricota</taxon>
        <taxon>Megaviricetes</taxon>
        <taxon>Imitervirales</taxon>
        <taxon>Mimiviridae</taxon>
        <taxon>Klosneuvirinae</taxon>
        <taxon>Indivirus</taxon>
    </lineage>
</organism>
<sequence>MELNWKLKYLKYKKKYLIFKNQIGGVGCIIDDPKIHDGLLNIFSVSHPVHPSNIIINKCFKGNTIQEFKEFIIKYFNNDNEYIISTLTKPQEFFTKFNINKENLGDNKNYTLILNKNINKLNMYNINLFVSMFNGITENKDNYENFITKSANYIKEQILTYKDGSFNKSIIYLGIAVFNQENFYVPNFIIEQLQDNKELKYTIIIIHNSYKNDVEWDRDVNKNNIIGTIKDKYQDIFDRILFIHVMMTFPNIYDYPELFELFLKTIVINDSYNYCYIGFRECGKLFSDQYSLDRTKHYKSYHELFNNSDINYVFVGCDGLFYKKKILEKNLEKYETKLNNADIKILVN</sequence>
<gene>
    <name evidence="1" type="ORF">Indivirus_5_20</name>
</gene>
<accession>A0A1V0SDV9</accession>
<reference evidence="1" key="1">
    <citation type="journal article" date="2017" name="Science">
        <title>Giant viruses with an expanded complement of translation system components.</title>
        <authorList>
            <person name="Schulz F."/>
            <person name="Yutin N."/>
            <person name="Ivanova N.N."/>
            <person name="Ortega D.R."/>
            <person name="Lee T.K."/>
            <person name="Vierheilig J."/>
            <person name="Daims H."/>
            <person name="Horn M."/>
            <person name="Wagner M."/>
            <person name="Jensen G.J."/>
            <person name="Kyrpides N.C."/>
            <person name="Koonin E.V."/>
            <person name="Woyke T."/>
        </authorList>
    </citation>
    <scope>NUCLEOTIDE SEQUENCE</scope>
    <source>
        <strain evidence="1">ILV1</strain>
    </source>
</reference>
<evidence type="ECO:0000313" key="1">
    <source>
        <dbReference type="EMBL" id="ARF09897.1"/>
    </source>
</evidence>